<comment type="caution">
    <text evidence="1">The sequence shown here is derived from an EMBL/GenBank/DDBJ whole genome shotgun (WGS) entry which is preliminary data.</text>
</comment>
<proteinExistence type="predicted"/>
<dbReference type="InterPro" id="IPR046776">
    <property type="entry name" value="Pectate_lyase_5"/>
</dbReference>
<dbReference type="EMBL" id="NDXJ01000005">
    <property type="protein sequence ID" value="OSP89692.1"/>
    <property type="molecule type" value="Genomic_DNA"/>
</dbReference>
<accession>A0A1X4JLQ8</accession>
<organism evidence="1 2">
    <name type="scientific">Weissella cibaria</name>
    <dbReference type="NCBI Taxonomy" id="137591"/>
    <lineage>
        <taxon>Bacteria</taxon>
        <taxon>Bacillati</taxon>
        <taxon>Bacillota</taxon>
        <taxon>Bacilli</taxon>
        <taxon>Lactobacillales</taxon>
        <taxon>Lactobacillaceae</taxon>
        <taxon>Weissella</taxon>
    </lineage>
</organism>
<protein>
    <submittedName>
        <fullName evidence="1">Uncharacterized protein</fullName>
    </submittedName>
</protein>
<gene>
    <name evidence="1" type="ORF">B9D04_03995</name>
</gene>
<dbReference type="AlphaFoldDB" id="A0A1X4JLQ8"/>
<reference evidence="1 2" key="1">
    <citation type="submission" date="2017-04" db="EMBL/GenBank/DDBJ databases">
        <title>The genome sequence of Weissella cibaria isolated from wild Drosophila.</title>
        <authorList>
            <person name="Ricks N.J."/>
            <person name="Carroll C."/>
            <person name="Walters A."/>
            <person name="Newell P.D."/>
            <person name="Chaston J.M."/>
        </authorList>
    </citation>
    <scope>NUCLEOTIDE SEQUENCE [LARGE SCALE GENOMIC DNA]</scope>
    <source>
        <strain evidence="1 2">DmW_103</strain>
    </source>
</reference>
<dbReference type="Pfam" id="PF20585">
    <property type="entry name" value="Pectate_lyase_5"/>
    <property type="match status" value="1"/>
</dbReference>
<evidence type="ECO:0000313" key="2">
    <source>
        <dbReference type="Proteomes" id="UP000193588"/>
    </source>
</evidence>
<evidence type="ECO:0000313" key="1">
    <source>
        <dbReference type="EMBL" id="OSP89692.1"/>
    </source>
</evidence>
<dbReference type="Proteomes" id="UP000193588">
    <property type="component" value="Unassembled WGS sequence"/>
</dbReference>
<name>A0A1X4JLQ8_9LACO</name>
<sequence>MNKYSYKLLTLIIVCIGSTLIMNKTILADNNNTSTSVTTESTQLNDSGVATVHNDIEYWEAIADQAVSKIVLANDIVAQESNRIGSGNIQRSLTIDGEGHNLSYLMTSYDPPVLYTDANGISINIENISIGSANNPGNTWYGIVRVVNSNVTMNVLNVNYYATYGAQPFYANGNSETVLNFYGKNSFKLGNGSANYGGEFVERFQTVNFKSESSTSVDQNTSDASAVFWGISGTNINVEANANLSIRSNKQNLLYNRPTLNILDNATLTYESYKGMSYATPNLASSSNTVINASPNSVVNLISNDYSIGLSNIILNANGPKSIYALNNNGIAATSGSMTVNRTDSSKYPYTLQSLSSTNIQTTGKDNILSNTSFTLNSSTGINGKAWVYTTTPTIDSASFDSQVGSKISNLTGTIIGSQNTVRNIKVSSSKLYTGSDITTDTAQSQIDKSTISTQTISGNDLAIIGSNISGGQLQYIYYNIQDSNKYPGFVLKSKWVEAQKIQTSYKEITIPDKNITFDQPIPGLFNDVSDYKVYNSGNVPVNLSVTSITNSNTNVGLVETGSIFNTGKQEVSLKINGSSSISSKSWDFKNPGTEKIEVDPYYTVNNNVTFNIGGNYSGPLIGQLPLLYKINISISETN</sequence>